<gene>
    <name evidence="1" type="ORF">VT50_0235270</name>
</gene>
<keyword evidence="2" id="KW-1185">Reference proteome</keyword>
<evidence type="ECO:0000313" key="1">
    <source>
        <dbReference type="EMBL" id="OPF71060.1"/>
    </source>
</evidence>
<accession>A0A1V4CUM2</accession>
<evidence type="ECO:0000313" key="2">
    <source>
        <dbReference type="Proteomes" id="UP000033615"/>
    </source>
</evidence>
<protein>
    <submittedName>
        <fullName evidence="1">Uncharacterized protein</fullName>
    </submittedName>
</protein>
<organism evidence="1 2">
    <name type="scientific">Streptomyces antioxidans</name>
    <dbReference type="NCBI Taxonomy" id="1507734"/>
    <lineage>
        <taxon>Bacteria</taxon>
        <taxon>Bacillati</taxon>
        <taxon>Actinomycetota</taxon>
        <taxon>Actinomycetes</taxon>
        <taxon>Kitasatosporales</taxon>
        <taxon>Streptomycetaceae</taxon>
        <taxon>Streptomyces</taxon>
    </lineage>
</organism>
<dbReference type="AlphaFoldDB" id="A0A1V4CUM2"/>
<reference evidence="1" key="1">
    <citation type="submission" date="2016-12" db="EMBL/GenBank/DDBJ databases">
        <title>Genome sequence of Streptomyces antioxidans MUSC 164.</title>
        <authorList>
            <person name="Lee L.-H."/>
            <person name="Ser H.-L."/>
        </authorList>
    </citation>
    <scope>NUCLEOTIDE SEQUENCE [LARGE SCALE GENOMIC DNA]</scope>
    <source>
        <strain evidence="1">MUSC 164</strain>
    </source>
</reference>
<sequence>MVYRSILTYDWVSPETAGEEVAAQRDTLGRILEHATAEARAICALMLMAFSTKRRSGTSCA</sequence>
<name>A0A1V4CUM2_9ACTN</name>
<dbReference type="EMBL" id="LAKD02000123">
    <property type="protein sequence ID" value="OPF71060.1"/>
    <property type="molecule type" value="Genomic_DNA"/>
</dbReference>
<comment type="caution">
    <text evidence="1">The sequence shown here is derived from an EMBL/GenBank/DDBJ whole genome shotgun (WGS) entry which is preliminary data.</text>
</comment>
<proteinExistence type="predicted"/>
<dbReference type="Proteomes" id="UP000033615">
    <property type="component" value="Unassembled WGS sequence"/>
</dbReference>